<dbReference type="AlphaFoldDB" id="A0A918TMY3"/>
<dbReference type="InterPro" id="IPR010642">
    <property type="entry name" value="Invasion_prot_B"/>
</dbReference>
<reference evidence="2" key="2">
    <citation type="submission" date="2020-09" db="EMBL/GenBank/DDBJ databases">
        <authorList>
            <person name="Sun Q."/>
            <person name="Kim S."/>
        </authorList>
    </citation>
    <scope>NUCLEOTIDE SEQUENCE</scope>
    <source>
        <strain evidence="2">KCTC 23310</strain>
    </source>
</reference>
<proteinExistence type="predicted"/>
<evidence type="ECO:0000313" key="2">
    <source>
        <dbReference type="EMBL" id="GHC55482.1"/>
    </source>
</evidence>
<sequence length="191" mass="20578">MGRAGQRQQRQDNMTQFFQTTAQGIALAAFVGLGLNAPAFAQDSSNQVAVKTDWSVFTEENPKECWGVSAPRETVNTRDGAPVQVQRSEIRLFVTYRPGGAGPEISFTGGYNFAGDSTVKVEIEGNAFDLFTEGEWAWPGSAADDAALLEAMKKGTTAKFTGRSGRGTQTEDTFSLRGFTAALEEASTRCK</sequence>
<feature type="chain" id="PRO_5037425164" description="Invasion associated locus B family protein" evidence="1">
    <location>
        <begin position="42"/>
        <end position="191"/>
    </location>
</feature>
<evidence type="ECO:0000256" key="1">
    <source>
        <dbReference type="SAM" id="SignalP"/>
    </source>
</evidence>
<keyword evidence="3" id="KW-1185">Reference proteome</keyword>
<dbReference type="InterPro" id="IPR038696">
    <property type="entry name" value="IalB_sf"/>
</dbReference>
<reference evidence="2" key="1">
    <citation type="journal article" date="2014" name="Int. J. Syst. Evol. Microbiol.">
        <title>Complete genome sequence of Corynebacterium casei LMG S-19264T (=DSM 44701T), isolated from a smear-ripened cheese.</title>
        <authorList>
            <consortium name="US DOE Joint Genome Institute (JGI-PGF)"/>
            <person name="Walter F."/>
            <person name="Albersmeier A."/>
            <person name="Kalinowski J."/>
            <person name="Ruckert C."/>
        </authorList>
    </citation>
    <scope>NUCLEOTIDE SEQUENCE</scope>
    <source>
        <strain evidence="2">KCTC 23310</strain>
    </source>
</reference>
<dbReference type="Gene3D" id="2.60.40.1880">
    <property type="entry name" value="Invasion associated locus B (IalB) protein"/>
    <property type="match status" value="1"/>
</dbReference>
<keyword evidence="1" id="KW-0732">Signal</keyword>
<comment type="caution">
    <text evidence="2">The sequence shown here is derived from an EMBL/GenBank/DDBJ whole genome shotgun (WGS) entry which is preliminary data.</text>
</comment>
<protein>
    <recommendedName>
        <fullName evidence="4">Invasion associated locus B family protein</fullName>
    </recommendedName>
</protein>
<feature type="signal peptide" evidence="1">
    <location>
        <begin position="1"/>
        <end position="41"/>
    </location>
</feature>
<evidence type="ECO:0000313" key="3">
    <source>
        <dbReference type="Proteomes" id="UP000638981"/>
    </source>
</evidence>
<evidence type="ECO:0008006" key="4">
    <source>
        <dbReference type="Google" id="ProtNLM"/>
    </source>
</evidence>
<gene>
    <name evidence="2" type="ORF">GCM10007315_18040</name>
</gene>
<dbReference type="Proteomes" id="UP000638981">
    <property type="component" value="Unassembled WGS sequence"/>
</dbReference>
<dbReference type="EMBL" id="BMYJ01000005">
    <property type="protein sequence ID" value="GHC55482.1"/>
    <property type="molecule type" value="Genomic_DNA"/>
</dbReference>
<dbReference type="Pfam" id="PF06776">
    <property type="entry name" value="IalB"/>
    <property type="match status" value="1"/>
</dbReference>
<accession>A0A918TMY3</accession>
<organism evidence="2 3">
    <name type="scientific">Neogemmobacter tilapiae</name>
    <dbReference type="NCBI Taxonomy" id="875041"/>
    <lineage>
        <taxon>Bacteria</taxon>
        <taxon>Pseudomonadati</taxon>
        <taxon>Pseudomonadota</taxon>
        <taxon>Alphaproteobacteria</taxon>
        <taxon>Rhodobacterales</taxon>
        <taxon>Paracoccaceae</taxon>
        <taxon>Neogemmobacter</taxon>
    </lineage>
</organism>
<name>A0A918TMY3_9RHOB</name>